<feature type="non-terminal residue" evidence="1">
    <location>
        <position position="65"/>
    </location>
</feature>
<feature type="non-terminal residue" evidence="1">
    <location>
        <position position="1"/>
    </location>
</feature>
<organism evidence="1 2">
    <name type="scientific">Diploptera punctata</name>
    <name type="common">Pacific beetle cockroach</name>
    <dbReference type="NCBI Taxonomy" id="6984"/>
    <lineage>
        <taxon>Eukaryota</taxon>
        <taxon>Metazoa</taxon>
        <taxon>Ecdysozoa</taxon>
        <taxon>Arthropoda</taxon>
        <taxon>Hexapoda</taxon>
        <taxon>Insecta</taxon>
        <taxon>Pterygota</taxon>
        <taxon>Neoptera</taxon>
        <taxon>Polyneoptera</taxon>
        <taxon>Dictyoptera</taxon>
        <taxon>Blattodea</taxon>
        <taxon>Blaberoidea</taxon>
        <taxon>Blaberidae</taxon>
        <taxon>Diplopterinae</taxon>
        <taxon>Diploptera</taxon>
    </lineage>
</organism>
<accession>A0AAD7ZWP6</accession>
<evidence type="ECO:0000313" key="1">
    <source>
        <dbReference type="EMBL" id="KAJ9588063.1"/>
    </source>
</evidence>
<comment type="caution">
    <text evidence="1">The sequence shown here is derived from an EMBL/GenBank/DDBJ whole genome shotgun (WGS) entry which is preliminary data.</text>
</comment>
<keyword evidence="2" id="KW-1185">Reference proteome</keyword>
<sequence>QHFSSHIRSSNDNFTAIEPEENNGIPRRLFHIKLVKLFFGPQLIYIQSLYRSTSFYVLLFGNIIC</sequence>
<gene>
    <name evidence="1" type="ORF">L9F63_018558</name>
</gene>
<reference evidence="1" key="2">
    <citation type="submission" date="2023-05" db="EMBL/GenBank/DDBJ databases">
        <authorList>
            <person name="Fouks B."/>
        </authorList>
    </citation>
    <scope>NUCLEOTIDE SEQUENCE</scope>
    <source>
        <strain evidence="1">Stay&amp;Tobe</strain>
        <tissue evidence="1">Testes</tissue>
    </source>
</reference>
<name>A0AAD7ZWP6_DIPPU</name>
<dbReference type="EMBL" id="JASPKZ010005718">
    <property type="protein sequence ID" value="KAJ9588063.1"/>
    <property type="molecule type" value="Genomic_DNA"/>
</dbReference>
<proteinExistence type="predicted"/>
<dbReference type="Proteomes" id="UP001233999">
    <property type="component" value="Unassembled WGS sequence"/>
</dbReference>
<evidence type="ECO:0000313" key="2">
    <source>
        <dbReference type="Proteomes" id="UP001233999"/>
    </source>
</evidence>
<protein>
    <submittedName>
        <fullName evidence="1">Uncharacterized protein</fullName>
    </submittedName>
</protein>
<dbReference type="AlphaFoldDB" id="A0AAD7ZWP6"/>
<reference evidence="1" key="1">
    <citation type="journal article" date="2023" name="IScience">
        <title>Live-bearing cockroach genome reveals convergent evolutionary mechanisms linked to viviparity in insects and beyond.</title>
        <authorList>
            <person name="Fouks B."/>
            <person name="Harrison M.C."/>
            <person name="Mikhailova A.A."/>
            <person name="Marchal E."/>
            <person name="English S."/>
            <person name="Carruthers M."/>
            <person name="Jennings E.C."/>
            <person name="Chiamaka E.L."/>
            <person name="Frigard R.A."/>
            <person name="Pippel M."/>
            <person name="Attardo G.M."/>
            <person name="Benoit J.B."/>
            <person name="Bornberg-Bauer E."/>
            <person name="Tobe S.S."/>
        </authorList>
    </citation>
    <scope>NUCLEOTIDE SEQUENCE</scope>
    <source>
        <strain evidence="1">Stay&amp;Tobe</strain>
    </source>
</reference>